<reference evidence="1" key="2">
    <citation type="submission" date="2018-03" db="EMBL/GenBank/DDBJ databases">
        <title>The Triticum urartu genome reveals the dynamic nature of wheat genome evolution.</title>
        <authorList>
            <person name="Ling H."/>
            <person name="Ma B."/>
            <person name="Shi X."/>
            <person name="Liu H."/>
            <person name="Dong L."/>
            <person name="Sun H."/>
            <person name="Cao Y."/>
            <person name="Gao Q."/>
            <person name="Zheng S."/>
            <person name="Li Y."/>
            <person name="Yu Y."/>
            <person name="Du H."/>
            <person name="Qi M."/>
            <person name="Li Y."/>
            <person name="Yu H."/>
            <person name="Cui Y."/>
            <person name="Wang N."/>
            <person name="Chen C."/>
            <person name="Wu H."/>
            <person name="Zhao Y."/>
            <person name="Zhang J."/>
            <person name="Li Y."/>
            <person name="Zhou W."/>
            <person name="Zhang B."/>
            <person name="Hu W."/>
            <person name="Eijk M."/>
            <person name="Tang J."/>
            <person name="Witsenboer H."/>
            <person name="Zhao S."/>
            <person name="Li Z."/>
            <person name="Zhang A."/>
            <person name="Wang D."/>
            <person name="Liang C."/>
        </authorList>
    </citation>
    <scope>NUCLEOTIDE SEQUENCE [LARGE SCALE GENOMIC DNA]</scope>
    <source>
        <strain evidence="1">cv. G1812</strain>
    </source>
</reference>
<dbReference type="AlphaFoldDB" id="A0A8R7PD72"/>
<accession>A0A8R7PD72</accession>
<name>A0A8R7PD72_TRIUA</name>
<sequence length="119" mass="13862">MPPPPFGPDSSARVDTFPSLTSPLFFVKAKKKQEQNESEHHRKDDYKQATRTSQWAWHFQATRTSQWAWHFMKNEQRDQAWDWCLVATAIPSGISIPVTTSSREDVFVVVSYTNYRRDG</sequence>
<reference evidence="2" key="1">
    <citation type="journal article" date="2013" name="Nature">
        <title>Draft genome of the wheat A-genome progenitor Triticum urartu.</title>
        <authorList>
            <person name="Ling H.Q."/>
            <person name="Zhao S."/>
            <person name="Liu D."/>
            <person name="Wang J."/>
            <person name="Sun H."/>
            <person name="Zhang C."/>
            <person name="Fan H."/>
            <person name="Li D."/>
            <person name="Dong L."/>
            <person name="Tao Y."/>
            <person name="Gao C."/>
            <person name="Wu H."/>
            <person name="Li Y."/>
            <person name="Cui Y."/>
            <person name="Guo X."/>
            <person name="Zheng S."/>
            <person name="Wang B."/>
            <person name="Yu K."/>
            <person name="Liang Q."/>
            <person name="Yang W."/>
            <person name="Lou X."/>
            <person name="Chen J."/>
            <person name="Feng M."/>
            <person name="Jian J."/>
            <person name="Zhang X."/>
            <person name="Luo G."/>
            <person name="Jiang Y."/>
            <person name="Liu J."/>
            <person name="Wang Z."/>
            <person name="Sha Y."/>
            <person name="Zhang B."/>
            <person name="Wu H."/>
            <person name="Tang D."/>
            <person name="Shen Q."/>
            <person name="Xue P."/>
            <person name="Zou S."/>
            <person name="Wang X."/>
            <person name="Liu X."/>
            <person name="Wang F."/>
            <person name="Yang Y."/>
            <person name="An X."/>
            <person name="Dong Z."/>
            <person name="Zhang K."/>
            <person name="Zhang X."/>
            <person name="Luo M.C."/>
            <person name="Dvorak J."/>
            <person name="Tong Y."/>
            <person name="Wang J."/>
            <person name="Yang H."/>
            <person name="Li Z."/>
            <person name="Wang D."/>
            <person name="Zhang A."/>
            <person name="Wang J."/>
        </authorList>
    </citation>
    <scope>NUCLEOTIDE SEQUENCE</scope>
    <source>
        <strain evidence="2">cv. G1812</strain>
    </source>
</reference>
<dbReference type="Proteomes" id="UP000015106">
    <property type="component" value="Chromosome 2"/>
</dbReference>
<dbReference type="EnsemblPlants" id="TuG1812G0200002428.01.T02">
    <property type="protein sequence ID" value="TuG1812G0200002428.01.T02"/>
    <property type="gene ID" value="TuG1812G0200002428.01"/>
</dbReference>
<organism evidence="1 2">
    <name type="scientific">Triticum urartu</name>
    <name type="common">Red wild einkorn</name>
    <name type="synonym">Crithodium urartu</name>
    <dbReference type="NCBI Taxonomy" id="4572"/>
    <lineage>
        <taxon>Eukaryota</taxon>
        <taxon>Viridiplantae</taxon>
        <taxon>Streptophyta</taxon>
        <taxon>Embryophyta</taxon>
        <taxon>Tracheophyta</taxon>
        <taxon>Spermatophyta</taxon>
        <taxon>Magnoliopsida</taxon>
        <taxon>Liliopsida</taxon>
        <taxon>Poales</taxon>
        <taxon>Poaceae</taxon>
        <taxon>BOP clade</taxon>
        <taxon>Pooideae</taxon>
        <taxon>Triticodae</taxon>
        <taxon>Triticeae</taxon>
        <taxon>Triticinae</taxon>
        <taxon>Triticum</taxon>
    </lineage>
</organism>
<reference evidence="1" key="3">
    <citation type="submission" date="2022-06" db="UniProtKB">
        <authorList>
            <consortium name="EnsemblPlants"/>
        </authorList>
    </citation>
    <scope>IDENTIFICATION</scope>
</reference>
<keyword evidence="2" id="KW-1185">Reference proteome</keyword>
<evidence type="ECO:0000313" key="2">
    <source>
        <dbReference type="Proteomes" id="UP000015106"/>
    </source>
</evidence>
<proteinExistence type="predicted"/>
<protein>
    <submittedName>
        <fullName evidence="1">Uncharacterized protein</fullName>
    </submittedName>
</protein>
<evidence type="ECO:0000313" key="1">
    <source>
        <dbReference type="EnsemblPlants" id="TuG1812G0200002428.01.T02"/>
    </source>
</evidence>
<dbReference type="Gramene" id="TuG1812G0200002428.01.T02">
    <property type="protein sequence ID" value="TuG1812G0200002428.01.T02"/>
    <property type="gene ID" value="TuG1812G0200002428.01"/>
</dbReference>